<dbReference type="EMBL" id="BRYA01001678">
    <property type="protein sequence ID" value="GMI45926.1"/>
    <property type="molecule type" value="Genomic_DNA"/>
</dbReference>
<feature type="non-terminal residue" evidence="2">
    <location>
        <position position="1"/>
    </location>
</feature>
<evidence type="ECO:0000259" key="1">
    <source>
        <dbReference type="Pfam" id="PF25151"/>
    </source>
</evidence>
<feature type="non-terminal residue" evidence="2">
    <location>
        <position position="208"/>
    </location>
</feature>
<proteinExistence type="predicted"/>
<dbReference type="Pfam" id="PF25151">
    <property type="entry name" value="TPR_Trm732_C"/>
    <property type="match status" value="1"/>
</dbReference>
<sequence length="208" mass="22346">RLQPAQLDDEGVCQEFIPLVLDCLCSKEHKLRLMASRALPVVVDSSSLEKCLAYVKEVLFCLPSIDAKHGALMGMSALLESTLSYGRQRAGGHDSAVVEEICRLLRKESNAGLACEGFEALRALGAGDIVRAKAAREFLALGFKDTSITPAARAIKAAAQTLVSVGLRTRNIEAIKCAMGNCHDSKVAAVKSLKKLLSNFDDLGDEEE</sequence>
<reference evidence="3" key="1">
    <citation type="journal article" date="2023" name="Commun. Biol.">
        <title>Genome analysis of Parmales, the sister group of diatoms, reveals the evolutionary specialization of diatoms from phago-mixotrophs to photoautotrophs.</title>
        <authorList>
            <person name="Ban H."/>
            <person name="Sato S."/>
            <person name="Yoshikawa S."/>
            <person name="Yamada K."/>
            <person name="Nakamura Y."/>
            <person name="Ichinomiya M."/>
            <person name="Sato N."/>
            <person name="Blanc-Mathieu R."/>
            <person name="Endo H."/>
            <person name="Kuwata A."/>
            <person name="Ogata H."/>
        </authorList>
    </citation>
    <scope>NUCLEOTIDE SEQUENCE [LARGE SCALE GENOMIC DNA]</scope>
</reference>
<comment type="caution">
    <text evidence="2">The sequence shown here is derived from an EMBL/GenBank/DDBJ whole genome shotgun (WGS) entry which is preliminary data.</text>
</comment>
<dbReference type="InterPro" id="IPR016024">
    <property type="entry name" value="ARM-type_fold"/>
</dbReference>
<feature type="domain" description="tRNA (32-2'-O)-methyltransferase regulator THADA-like C-terminal TPR repeats region" evidence="1">
    <location>
        <begin position="2"/>
        <end position="75"/>
    </location>
</feature>
<organism evidence="2 3">
    <name type="scientific">Triparma columacea</name>
    <dbReference type="NCBI Taxonomy" id="722753"/>
    <lineage>
        <taxon>Eukaryota</taxon>
        <taxon>Sar</taxon>
        <taxon>Stramenopiles</taxon>
        <taxon>Ochrophyta</taxon>
        <taxon>Bolidophyceae</taxon>
        <taxon>Parmales</taxon>
        <taxon>Triparmaceae</taxon>
        <taxon>Triparma</taxon>
    </lineage>
</organism>
<gene>
    <name evidence="2" type="ORF">TrCOL_g11642</name>
</gene>
<dbReference type="SUPFAM" id="SSF48371">
    <property type="entry name" value="ARM repeat"/>
    <property type="match status" value="1"/>
</dbReference>
<evidence type="ECO:0000313" key="2">
    <source>
        <dbReference type="EMBL" id="GMI45926.1"/>
    </source>
</evidence>
<evidence type="ECO:0000313" key="3">
    <source>
        <dbReference type="Proteomes" id="UP001165065"/>
    </source>
</evidence>
<accession>A0A9W7LDM8</accession>
<protein>
    <recommendedName>
        <fullName evidence="1">tRNA (32-2'-O)-methyltransferase regulator THADA-like C-terminal TPR repeats region domain-containing protein</fullName>
    </recommendedName>
</protein>
<keyword evidence="3" id="KW-1185">Reference proteome</keyword>
<name>A0A9W7LDM8_9STRA</name>
<dbReference type="AlphaFoldDB" id="A0A9W7LDM8"/>
<dbReference type="InterPro" id="IPR056842">
    <property type="entry name" value="THADA-like_TPR_C"/>
</dbReference>
<dbReference type="OrthoDB" id="10654992at2759"/>
<dbReference type="Proteomes" id="UP001165065">
    <property type="component" value="Unassembled WGS sequence"/>
</dbReference>